<dbReference type="GeneID" id="19947746"/>
<dbReference type="RefSeq" id="XP_008611058.1">
    <property type="nucleotide sequence ID" value="XM_008612836.1"/>
</dbReference>
<gene>
    <name evidence="2" type="ORF">SDRG_07019</name>
</gene>
<dbReference type="VEuPathDB" id="FungiDB:SDRG_07019"/>
<accession>T0RRZ9</accession>
<feature type="compositionally biased region" description="Polar residues" evidence="1">
    <location>
        <begin position="364"/>
        <end position="379"/>
    </location>
</feature>
<dbReference type="OrthoDB" id="69751at2759"/>
<feature type="region of interest" description="Disordered" evidence="1">
    <location>
        <begin position="47"/>
        <end position="88"/>
    </location>
</feature>
<dbReference type="OMA" id="AYTHRTY"/>
<dbReference type="Proteomes" id="UP000030762">
    <property type="component" value="Unassembled WGS sequence"/>
</dbReference>
<name>T0RRZ9_SAPDV</name>
<evidence type="ECO:0000313" key="2">
    <source>
        <dbReference type="EMBL" id="EQC35308.1"/>
    </source>
</evidence>
<dbReference type="AlphaFoldDB" id="T0RRZ9"/>
<keyword evidence="3" id="KW-1185">Reference proteome</keyword>
<feature type="compositionally biased region" description="Low complexity" evidence="1">
    <location>
        <begin position="54"/>
        <end position="65"/>
    </location>
</feature>
<proteinExistence type="predicted"/>
<evidence type="ECO:0000313" key="3">
    <source>
        <dbReference type="Proteomes" id="UP000030762"/>
    </source>
</evidence>
<protein>
    <submittedName>
        <fullName evidence="2">Uncharacterized protein</fullName>
    </submittedName>
</protein>
<dbReference type="InParanoid" id="T0RRZ9"/>
<evidence type="ECO:0000256" key="1">
    <source>
        <dbReference type="SAM" id="MobiDB-lite"/>
    </source>
</evidence>
<feature type="region of interest" description="Disordered" evidence="1">
    <location>
        <begin position="342"/>
        <end position="379"/>
    </location>
</feature>
<organism evidence="2 3">
    <name type="scientific">Saprolegnia diclina (strain VS20)</name>
    <dbReference type="NCBI Taxonomy" id="1156394"/>
    <lineage>
        <taxon>Eukaryota</taxon>
        <taxon>Sar</taxon>
        <taxon>Stramenopiles</taxon>
        <taxon>Oomycota</taxon>
        <taxon>Saprolegniomycetes</taxon>
        <taxon>Saprolegniales</taxon>
        <taxon>Saprolegniaceae</taxon>
        <taxon>Saprolegnia</taxon>
    </lineage>
</organism>
<sequence length="649" mass="72058">MMTDAAAESDLEISFIASPTSSEPSFFHPDASPRSFIYPTSAQYQASTNAPIRSNNSSLFSSFQSETPARDGPSSGSDASSSELLSTSTSQPLSTDFNVLSGASVAVLSGATSDVLSSTKSDVLSATTSHMPSSTSSSVQTAVNANYVLSGPSADVAQHSVFSGSTSSSDVPPPLSASSSHMYYEEESGRQSLFLPKHKETISEPLLNSNFEPTLLAGLEEPFFNFDFAGDDDSSEASFKMPLVGGASGDESSQSEQHPTFYYDDSSYEDNVNIWASRVWTSRSETEGELESYLHAMELARVHMQKVASTKGAKHECEPYPMTPIEEHAARLSLEVEAMDDGLKPPPSPLRTPFHANGRPSRSFKGSMSGPNSNDHTSSVYSSYVARTTSPVDLRARENAILSPYLQQKQAAQTLQWFDAIFLMPHEALRHALVRIRRLISIDYIPFHQSWKVDLFFDWFAEFALFVRTAIEIKRTVVVPRVVQRKPALASGLAVTMEGYDATLAVLDAIKYFHNRSYEKENDVGKASMLWATYLLQLTEYLGTVERLVLANLDKDEVDLSNALAVAYTHRTYLAKLQKPIEEALNEQAKRVMVPWMLDARQFGFKGDLQHWQWGWFSKWLYEHRWRPYYQTHVEGLLTRIEFASTTKG</sequence>
<feature type="compositionally biased region" description="Low complexity" evidence="1">
    <location>
        <begin position="74"/>
        <end position="88"/>
    </location>
</feature>
<reference evidence="2 3" key="1">
    <citation type="submission" date="2012-04" db="EMBL/GenBank/DDBJ databases">
        <title>The Genome Sequence of Saprolegnia declina VS20.</title>
        <authorList>
            <consortium name="The Broad Institute Genome Sequencing Platform"/>
            <person name="Russ C."/>
            <person name="Nusbaum C."/>
            <person name="Tyler B."/>
            <person name="van West P."/>
            <person name="Dieguez-Uribeondo J."/>
            <person name="de Bruijn I."/>
            <person name="Tripathy S."/>
            <person name="Jiang R."/>
            <person name="Young S.K."/>
            <person name="Zeng Q."/>
            <person name="Gargeya S."/>
            <person name="Fitzgerald M."/>
            <person name="Haas B."/>
            <person name="Abouelleil A."/>
            <person name="Alvarado L."/>
            <person name="Arachchi H.M."/>
            <person name="Berlin A."/>
            <person name="Chapman S.B."/>
            <person name="Goldberg J."/>
            <person name="Griggs A."/>
            <person name="Gujja S."/>
            <person name="Hansen M."/>
            <person name="Howarth C."/>
            <person name="Imamovic A."/>
            <person name="Larimer J."/>
            <person name="McCowen C."/>
            <person name="Montmayeur A."/>
            <person name="Murphy C."/>
            <person name="Neiman D."/>
            <person name="Pearson M."/>
            <person name="Priest M."/>
            <person name="Roberts A."/>
            <person name="Saif S."/>
            <person name="Shea T."/>
            <person name="Sisk P."/>
            <person name="Sykes S."/>
            <person name="Wortman J."/>
            <person name="Nusbaum C."/>
            <person name="Birren B."/>
        </authorList>
    </citation>
    <scope>NUCLEOTIDE SEQUENCE [LARGE SCALE GENOMIC DNA]</scope>
    <source>
        <strain evidence="2 3">VS20</strain>
    </source>
</reference>
<dbReference type="EMBL" id="JH767151">
    <property type="protein sequence ID" value="EQC35308.1"/>
    <property type="molecule type" value="Genomic_DNA"/>
</dbReference>